<gene>
    <name evidence="8" type="ORF">BSTOLATCC_MIC33041</name>
</gene>
<dbReference type="Gene3D" id="1.10.510.10">
    <property type="entry name" value="Transferase(Phosphotransferase) domain 1"/>
    <property type="match status" value="1"/>
</dbReference>
<dbReference type="InterPro" id="IPR051681">
    <property type="entry name" value="Ser/Thr_Kinases-Pseudokinases"/>
</dbReference>
<evidence type="ECO:0000256" key="2">
    <source>
        <dbReference type="ARBA" id="ARBA00022527"/>
    </source>
</evidence>
<dbReference type="InterPro" id="IPR017441">
    <property type="entry name" value="Protein_kinase_ATP_BS"/>
</dbReference>
<keyword evidence="5" id="KW-0040">ANK repeat</keyword>
<keyword evidence="2" id="KW-0418">Kinase</keyword>
<dbReference type="PROSITE" id="PS00108">
    <property type="entry name" value="PROTEIN_KINASE_ST"/>
    <property type="match status" value="1"/>
</dbReference>
<keyword evidence="9" id="KW-1185">Reference proteome</keyword>
<dbReference type="PRINTS" id="PR01415">
    <property type="entry name" value="ANKYRIN"/>
</dbReference>
<proteinExistence type="inferred from homology"/>
<reference evidence="8" key="1">
    <citation type="submission" date="2021-09" db="EMBL/GenBank/DDBJ databases">
        <authorList>
            <consortium name="AG Swart"/>
            <person name="Singh M."/>
            <person name="Singh A."/>
            <person name="Seah K."/>
            <person name="Emmerich C."/>
        </authorList>
    </citation>
    <scope>NUCLEOTIDE SEQUENCE</scope>
    <source>
        <strain evidence="8">ATCC30299</strain>
    </source>
</reference>
<dbReference type="InterPro" id="IPR036770">
    <property type="entry name" value="Ankyrin_rpt-contain_sf"/>
</dbReference>
<dbReference type="GO" id="GO:0004674">
    <property type="term" value="F:protein serine/threonine kinase activity"/>
    <property type="evidence" value="ECO:0007669"/>
    <property type="project" value="UniProtKB-KW"/>
</dbReference>
<feature type="binding site" evidence="6">
    <location>
        <position position="414"/>
    </location>
    <ligand>
        <name>ATP</name>
        <dbReference type="ChEBI" id="CHEBI:30616"/>
    </ligand>
</feature>
<dbReference type="InterPro" id="IPR002110">
    <property type="entry name" value="Ankyrin_rpt"/>
</dbReference>
<dbReference type="SMART" id="SM00248">
    <property type="entry name" value="ANK"/>
    <property type="match status" value="5"/>
</dbReference>
<evidence type="ECO:0000256" key="6">
    <source>
        <dbReference type="PROSITE-ProRule" id="PRU10141"/>
    </source>
</evidence>
<comment type="similarity">
    <text evidence="1">Belongs to the protein kinase superfamily. TKL Ser/Thr protein kinase family.</text>
</comment>
<dbReference type="Proteomes" id="UP001162131">
    <property type="component" value="Unassembled WGS sequence"/>
</dbReference>
<evidence type="ECO:0000256" key="1">
    <source>
        <dbReference type="ARBA" id="ARBA00005843"/>
    </source>
</evidence>
<keyword evidence="3 6" id="KW-0547">Nucleotide-binding</keyword>
<feature type="repeat" description="ANK" evidence="5">
    <location>
        <begin position="143"/>
        <end position="172"/>
    </location>
</feature>
<dbReference type="PANTHER" id="PTHR44329">
    <property type="entry name" value="SERINE/THREONINE-PROTEIN KINASE TNNI3K-RELATED"/>
    <property type="match status" value="1"/>
</dbReference>
<dbReference type="Pfam" id="PF07714">
    <property type="entry name" value="PK_Tyr_Ser-Thr"/>
    <property type="match status" value="1"/>
</dbReference>
<keyword evidence="2" id="KW-0723">Serine/threonine-protein kinase</keyword>
<dbReference type="PROSITE" id="PS50297">
    <property type="entry name" value="ANK_REP_REGION"/>
    <property type="match status" value="1"/>
</dbReference>
<sequence length="653" mass="73738">MAIDVNNVKTLLQNSIEHDDVEQLEMCLYQLDPNVPLELVGYWNFTPLLYACRLGSKTVLNYLISNFETLDYNSEDEYGHNALLNAVHSSDPTILRLMSAYISPDKIDKNGNNCLHIAASIGSVEMTRVCIEELGIDQTKNAYGMTPLHLASNAEIVEMLILNGADVNEKDNWGWTPLHYAAYNQCYDCARVLIQIGADVSIADNDNTTAFDICLIVDDQRNIAKLITEELERKAKRRFLQAKEIESENELKSDDSDIKSNDIFEENNVASEEIEDDVMSLDLSAEKSGGVQENEVTGEEFHIIQLAKSEIFSEAEEKSIEKEKNGKDEDLHIEILKQSILVRTSSSESSHSPFTLEVKNLISGMLSKKFSIDFGDLGVDIINYQEIKMREELGKGGYGKVYRAYFRDSEVAVKIVNSEKIDAKVVEDFIKEIQSLIKIRHHKFLLLLGICIEGPLCIVTELAKGGNLADAIEKNKFDHSEKLKIALQIAEGMNYIHNKKPPIVHRDLKPQNILLDQFNQVKIGDLGLSRTIEQVANTNSIENTQICQGTIRYMAPELYEDHPACSTKTDIWAYGCVLYQLFTGLQPWSGLDLLGVQRRLVLKYPFEVSEEMPEPLKELILKCCTVDPISRPRFKEIRLNLYAIMGIQPSQLS</sequence>
<dbReference type="SMART" id="SM00220">
    <property type="entry name" value="S_TKc"/>
    <property type="match status" value="1"/>
</dbReference>
<dbReference type="PROSITE" id="PS50088">
    <property type="entry name" value="ANK_REPEAT"/>
    <property type="match status" value="2"/>
</dbReference>
<dbReference type="PROSITE" id="PS50011">
    <property type="entry name" value="PROTEIN_KINASE_DOM"/>
    <property type="match status" value="1"/>
</dbReference>
<evidence type="ECO:0000313" key="8">
    <source>
        <dbReference type="EMBL" id="CAG9323139.1"/>
    </source>
</evidence>
<keyword evidence="4 6" id="KW-0067">ATP-binding</keyword>
<feature type="repeat" description="ANK" evidence="5">
    <location>
        <begin position="173"/>
        <end position="205"/>
    </location>
</feature>
<evidence type="ECO:0000313" key="9">
    <source>
        <dbReference type="Proteomes" id="UP001162131"/>
    </source>
</evidence>
<dbReference type="CDD" id="cd13999">
    <property type="entry name" value="STKc_MAP3K-like"/>
    <property type="match status" value="1"/>
</dbReference>
<keyword evidence="2" id="KW-0808">Transferase</keyword>
<dbReference type="InterPro" id="IPR011009">
    <property type="entry name" value="Kinase-like_dom_sf"/>
</dbReference>
<dbReference type="GO" id="GO:0005524">
    <property type="term" value="F:ATP binding"/>
    <property type="evidence" value="ECO:0007669"/>
    <property type="project" value="UniProtKB-UniRule"/>
</dbReference>
<dbReference type="Gene3D" id="1.25.40.20">
    <property type="entry name" value="Ankyrin repeat-containing domain"/>
    <property type="match status" value="1"/>
</dbReference>
<accession>A0AAU9J4I5</accession>
<dbReference type="PROSITE" id="PS00107">
    <property type="entry name" value="PROTEIN_KINASE_ATP"/>
    <property type="match status" value="1"/>
</dbReference>
<dbReference type="EMBL" id="CAJZBQ010000033">
    <property type="protein sequence ID" value="CAG9323139.1"/>
    <property type="molecule type" value="Genomic_DNA"/>
</dbReference>
<dbReference type="InterPro" id="IPR008271">
    <property type="entry name" value="Ser/Thr_kinase_AS"/>
</dbReference>
<evidence type="ECO:0000256" key="4">
    <source>
        <dbReference type="ARBA" id="ARBA00022840"/>
    </source>
</evidence>
<organism evidence="8 9">
    <name type="scientific">Blepharisma stoltei</name>
    <dbReference type="NCBI Taxonomy" id="1481888"/>
    <lineage>
        <taxon>Eukaryota</taxon>
        <taxon>Sar</taxon>
        <taxon>Alveolata</taxon>
        <taxon>Ciliophora</taxon>
        <taxon>Postciliodesmatophora</taxon>
        <taxon>Heterotrichea</taxon>
        <taxon>Heterotrichida</taxon>
        <taxon>Blepharismidae</taxon>
        <taxon>Blepharisma</taxon>
    </lineage>
</organism>
<dbReference type="InterPro" id="IPR000719">
    <property type="entry name" value="Prot_kinase_dom"/>
</dbReference>
<dbReference type="Pfam" id="PF12796">
    <property type="entry name" value="Ank_2"/>
    <property type="match status" value="1"/>
</dbReference>
<name>A0AAU9J4I5_9CILI</name>
<protein>
    <recommendedName>
        <fullName evidence="7">Protein kinase domain-containing protein</fullName>
    </recommendedName>
</protein>
<dbReference type="SUPFAM" id="SSF48403">
    <property type="entry name" value="Ankyrin repeat"/>
    <property type="match status" value="1"/>
</dbReference>
<dbReference type="InterPro" id="IPR001245">
    <property type="entry name" value="Ser-Thr/Tyr_kinase_cat_dom"/>
</dbReference>
<comment type="caution">
    <text evidence="8">The sequence shown here is derived from an EMBL/GenBank/DDBJ whole genome shotgun (WGS) entry which is preliminary data.</text>
</comment>
<dbReference type="SUPFAM" id="SSF56112">
    <property type="entry name" value="Protein kinase-like (PK-like)"/>
    <property type="match status" value="1"/>
</dbReference>
<evidence type="ECO:0000256" key="3">
    <source>
        <dbReference type="ARBA" id="ARBA00022741"/>
    </source>
</evidence>
<evidence type="ECO:0000256" key="5">
    <source>
        <dbReference type="PROSITE-ProRule" id="PRU00023"/>
    </source>
</evidence>
<feature type="domain" description="Protein kinase" evidence="7">
    <location>
        <begin position="387"/>
        <end position="645"/>
    </location>
</feature>
<dbReference type="AlphaFoldDB" id="A0AAU9J4I5"/>
<evidence type="ECO:0000259" key="7">
    <source>
        <dbReference type="PROSITE" id="PS50011"/>
    </source>
</evidence>